<evidence type="ECO:0000256" key="3">
    <source>
        <dbReference type="ARBA" id="ARBA00022692"/>
    </source>
</evidence>
<evidence type="ECO:0000256" key="2">
    <source>
        <dbReference type="ARBA" id="ARBA00022617"/>
    </source>
</evidence>
<dbReference type="Proteomes" id="UP000738325">
    <property type="component" value="Unassembled WGS sequence"/>
</dbReference>
<dbReference type="CDD" id="cd03499">
    <property type="entry name" value="SQR_TypeC_SdhC"/>
    <property type="match status" value="1"/>
</dbReference>
<dbReference type="InterPro" id="IPR034804">
    <property type="entry name" value="SQR/QFR_C/D"/>
</dbReference>
<sequence>MFAPRAITPLRTIGRVQTATAARSVIARARVMAPVGTRILSTSQSNQKEVSVAPLVEQRKNRPIAPHLTIYQPQLTWYLSMFHRATGGAVAVGFYAGAIAYAVGPMVGLGFDAASVVSTLATVPVAAKVAGKFIVALPFTYHSFNGIRHLLWDTARGLTLKGVYATGYTVLGLSTVSAVALALI</sequence>
<evidence type="ECO:0000313" key="9">
    <source>
        <dbReference type="EMBL" id="KAG0310291.1"/>
    </source>
</evidence>
<dbReference type="GO" id="GO:0006099">
    <property type="term" value="P:tricarboxylic acid cycle"/>
    <property type="evidence" value="ECO:0007669"/>
    <property type="project" value="InterPro"/>
</dbReference>
<evidence type="ECO:0000313" key="10">
    <source>
        <dbReference type="Proteomes" id="UP000738325"/>
    </source>
</evidence>
<dbReference type="PROSITE" id="PS01000">
    <property type="entry name" value="SDH_CYT_1"/>
    <property type="match status" value="1"/>
</dbReference>
<comment type="caution">
    <text evidence="9">The sequence shown here is derived from an EMBL/GenBank/DDBJ whole genome shotgun (WGS) entry which is preliminary data.</text>
</comment>
<evidence type="ECO:0000256" key="5">
    <source>
        <dbReference type="ARBA" id="ARBA00022989"/>
    </source>
</evidence>
<evidence type="ECO:0000256" key="8">
    <source>
        <dbReference type="SAM" id="Phobius"/>
    </source>
</evidence>
<dbReference type="GO" id="GO:0046872">
    <property type="term" value="F:metal ion binding"/>
    <property type="evidence" value="ECO:0007669"/>
    <property type="project" value="UniProtKB-KW"/>
</dbReference>
<evidence type="ECO:0000256" key="4">
    <source>
        <dbReference type="ARBA" id="ARBA00022723"/>
    </source>
</evidence>
<evidence type="ECO:0000256" key="1">
    <source>
        <dbReference type="ARBA" id="ARBA00004141"/>
    </source>
</evidence>
<accession>A0A9P6ULH7</accession>
<dbReference type="Pfam" id="PF01127">
    <property type="entry name" value="Sdh_cyt"/>
    <property type="match status" value="1"/>
</dbReference>
<proteinExistence type="predicted"/>
<reference evidence="9" key="1">
    <citation type="journal article" date="2020" name="Fungal Divers.">
        <title>Resolving the Mortierellaceae phylogeny through synthesis of multi-gene phylogenetics and phylogenomics.</title>
        <authorList>
            <person name="Vandepol N."/>
            <person name="Liber J."/>
            <person name="Desiro A."/>
            <person name="Na H."/>
            <person name="Kennedy M."/>
            <person name="Barry K."/>
            <person name="Grigoriev I.V."/>
            <person name="Miller A.N."/>
            <person name="O'Donnell K."/>
            <person name="Stajich J.E."/>
            <person name="Bonito G."/>
        </authorList>
    </citation>
    <scope>NUCLEOTIDE SEQUENCE</scope>
    <source>
        <strain evidence="9">REB-010B</strain>
    </source>
</reference>
<keyword evidence="5 8" id="KW-1133">Transmembrane helix</keyword>
<organism evidence="9 10">
    <name type="scientific">Dissophora globulifera</name>
    <dbReference type="NCBI Taxonomy" id="979702"/>
    <lineage>
        <taxon>Eukaryota</taxon>
        <taxon>Fungi</taxon>
        <taxon>Fungi incertae sedis</taxon>
        <taxon>Mucoromycota</taxon>
        <taxon>Mortierellomycotina</taxon>
        <taxon>Mortierellomycetes</taxon>
        <taxon>Mortierellales</taxon>
        <taxon>Mortierellaceae</taxon>
        <taxon>Dissophora</taxon>
    </lineage>
</organism>
<keyword evidence="2" id="KW-0349">Heme</keyword>
<dbReference type="InterPro" id="IPR014314">
    <property type="entry name" value="Succ_DH_cytb556"/>
</dbReference>
<dbReference type="GO" id="GO:0016020">
    <property type="term" value="C:membrane"/>
    <property type="evidence" value="ECO:0007669"/>
    <property type="project" value="UniProtKB-SubCell"/>
</dbReference>
<keyword evidence="6" id="KW-0408">Iron</keyword>
<dbReference type="FunFam" id="1.20.1300.10:FF:000011">
    <property type="entry name" value="Succinate dehydrogenase cytochrome b560 subunit"/>
    <property type="match status" value="1"/>
</dbReference>
<dbReference type="AlphaFoldDB" id="A0A9P6ULH7"/>
<name>A0A9P6ULH7_9FUNG</name>
<feature type="transmembrane region" description="Helical" evidence="8">
    <location>
        <begin position="162"/>
        <end position="183"/>
    </location>
</feature>
<dbReference type="InterPro" id="IPR018495">
    <property type="entry name" value="Succ_DH_cyt_bsu_CS"/>
</dbReference>
<feature type="transmembrane region" description="Helical" evidence="8">
    <location>
        <begin position="116"/>
        <end position="141"/>
    </location>
</feature>
<dbReference type="OrthoDB" id="588261at2759"/>
<evidence type="ECO:0000256" key="7">
    <source>
        <dbReference type="ARBA" id="ARBA00023136"/>
    </source>
</evidence>
<dbReference type="GO" id="GO:0009055">
    <property type="term" value="F:electron transfer activity"/>
    <property type="evidence" value="ECO:0007669"/>
    <property type="project" value="InterPro"/>
</dbReference>
<keyword evidence="4" id="KW-0479">Metal-binding</keyword>
<dbReference type="GO" id="GO:0005739">
    <property type="term" value="C:mitochondrion"/>
    <property type="evidence" value="ECO:0007669"/>
    <property type="project" value="GOC"/>
</dbReference>
<dbReference type="GO" id="GO:0006121">
    <property type="term" value="P:mitochondrial electron transport, succinate to ubiquinone"/>
    <property type="evidence" value="ECO:0007669"/>
    <property type="project" value="UniProtKB-ARBA"/>
</dbReference>
<dbReference type="PANTHER" id="PTHR10978:SF5">
    <property type="entry name" value="SUCCINATE DEHYDROGENASE CYTOCHROME B560 SUBUNIT, MITOCHONDRIAL"/>
    <property type="match status" value="1"/>
</dbReference>
<keyword evidence="7 8" id="KW-0472">Membrane</keyword>
<dbReference type="NCBIfam" id="TIGR02970">
    <property type="entry name" value="succ_dehyd_cytB"/>
    <property type="match status" value="1"/>
</dbReference>
<protein>
    <submittedName>
        <fullName evidence="9">Cytochrome b subunit of succinate dehydrogenase, Sdh3p</fullName>
    </submittedName>
</protein>
<dbReference type="EMBL" id="JAAAIP010001099">
    <property type="protein sequence ID" value="KAG0310291.1"/>
    <property type="molecule type" value="Genomic_DNA"/>
</dbReference>
<keyword evidence="10" id="KW-1185">Reference proteome</keyword>
<dbReference type="PROSITE" id="PS01001">
    <property type="entry name" value="SDH_CYT_2"/>
    <property type="match status" value="1"/>
</dbReference>
<comment type="subcellular location">
    <subcellularLocation>
        <location evidence="1">Membrane</location>
        <topology evidence="1">Multi-pass membrane protein</topology>
    </subcellularLocation>
</comment>
<evidence type="ECO:0000256" key="6">
    <source>
        <dbReference type="ARBA" id="ARBA00023004"/>
    </source>
</evidence>
<dbReference type="SUPFAM" id="SSF81343">
    <property type="entry name" value="Fumarate reductase respiratory complex transmembrane subunits"/>
    <property type="match status" value="1"/>
</dbReference>
<gene>
    <name evidence="9" type="primary">SDH3</name>
    <name evidence="9" type="ORF">BGZ99_000471</name>
</gene>
<feature type="transmembrane region" description="Helical" evidence="8">
    <location>
        <begin position="85"/>
        <end position="104"/>
    </location>
</feature>
<dbReference type="InterPro" id="IPR000701">
    <property type="entry name" value="SuccDH_FuR_B_TM-su"/>
</dbReference>
<keyword evidence="3 8" id="KW-0812">Transmembrane</keyword>
<dbReference type="PANTHER" id="PTHR10978">
    <property type="entry name" value="SUCCINATE DEHYDROGENASE CYTOCHROME B560 SUBUNIT"/>
    <property type="match status" value="1"/>
</dbReference>
<dbReference type="Gene3D" id="1.20.1300.10">
    <property type="entry name" value="Fumarate reductase/succinate dehydrogenase, transmembrane subunit"/>
    <property type="match status" value="1"/>
</dbReference>